<dbReference type="InterPro" id="IPR017867">
    <property type="entry name" value="Tyr_phospatase_low_mol_wt"/>
</dbReference>
<dbReference type="Gene3D" id="3.40.50.2300">
    <property type="match status" value="1"/>
</dbReference>
<dbReference type="SMART" id="SM00226">
    <property type="entry name" value="LMWPc"/>
    <property type="match status" value="1"/>
</dbReference>
<dbReference type="SUPFAM" id="SSF52788">
    <property type="entry name" value="Phosphotyrosine protein phosphatases I"/>
    <property type="match status" value="1"/>
</dbReference>
<feature type="domain" description="Phosphotyrosine protein phosphatase I" evidence="5">
    <location>
        <begin position="1"/>
        <end position="132"/>
    </location>
</feature>
<name>A0ABX6INP5_9ACTN</name>
<proteinExistence type="inferred from homology"/>
<dbReference type="PANTHER" id="PTHR11717">
    <property type="entry name" value="LOW MOLECULAR WEIGHT PROTEIN TYROSINE PHOSPHATASE"/>
    <property type="match status" value="1"/>
</dbReference>
<evidence type="ECO:0000256" key="1">
    <source>
        <dbReference type="ARBA" id="ARBA00011063"/>
    </source>
</evidence>
<dbReference type="EMBL" id="CP045809">
    <property type="protein sequence ID" value="QHN37582.1"/>
    <property type="molecule type" value="Genomic_DNA"/>
</dbReference>
<gene>
    <name evidence="6" type="ORF">GII31_13680</name>
</gene>
<evidence type="ECO:0000256" key="4">
    <source>
        <dbReference type="ARBA" id="ARBA00022912"/>
    </source>
</evidence>
<dbReference type="InterPro" id="IPR050438">
    <property type="entry name" value="LMW_PTPase"/>
</dbReference>
<evidence type="ECO:0000313" key="7">
    <source>
        <dbReference type="Proteomes" id="UP001059836"/>
    </source>
</evidence>
<evidence type="ECO:0000256" key="2">
    <source>
        <dbReference type="ARBA" id="ARBA00013064"/>
    </source>
</evidence>
<dbReference type="EC" id="3.1.3.48" evidence="2"/>
<evidence type="ECO:0000259" key="5">
    <source>
        <dbReference type="SMART" id="SM00226"/>
    </source>
</evidence>
<organism evidence="6 7">
    <name type="scientific">Gordonia pseudamarae</name>
    <dbReference type="NCBI Taxonomy" id="2831662"/>
    <lineage>
        <taxon>Bacteria</taxon>
        <taxon>Bacillati</taxon>
        <taxon>Actinomycetota</taxon>
        <taxon>Actinomycetes</taxon>
        <taxon>Mycobacteriales</taxon>
        <taxon>Gordoniaceae</taxon>
        <taxon>Gordonia</taxon>
    </lineage>
</organism>
<dbReference type="Pfam" id="PF01451">
    <property type="entry name" value="LMWPc"/>
    <property type="match status" value="1"/>
</dbReference>
<comment type="similarity">
    <text evidence="1">Belongs to the low molecular weight phosphotyrosine protein phosphatase family.</text>
</comment>
<evidence type="ECO:0000313" key="6">
    <source>
        <dbReference type="EMBL" id="QHN37582.1"/>
    </source>
</evidence>
<dbReference type="Proteomes" id="UP001059836">
    <property type="component" value="Chromosome"/>
</dbReference>
<keyword evidence="4" id="KW-0904">Protein phosphatase</keyword>
<sequence length="140" mass="15348">MAQNIFRAALLNAGLNHRVRVSSCGTSGFHTGEPADNRARTELLAHGYPDDHVAAQLSPEHFDADLFVAADHGHVRDLERKRLGDRVRLLRSFDPTADPADLDLSDPYYGTPADFADTRAQIEAAIPGLIDWTTTALDEL</sequence>
<dbReference type="PRINTS" id="PR00719">
    <property type="entry name" value="LMWPTPASE"/>
</dbReference>
<keyword evidence="7" id="KW-1185">Reference proteome</keyword>
<keyword evidence="3" id="KW-0378">Hydrolase</keyword>
<reference evidence="6" key="1">
    <citation type="journal article" date="2021" name="Nat. Microbiol.">
        <title>Cocultivation of an ultrasmall environmental parasitic bacterium with lytic ability against bacteria associated with wastewater foams.</title>
        <authorList>
            <person name="Batinovic S."/>
            <person name="Rose J.J.A."/>
            <person name="Ratcliffe J."/>
            <person name="Seviour R.J."/>
            <person name="Petrovski S."/>
        </authorList>
    </citation>
    <scope>NUCLEOTIDE SEQUENCE</scope>
    <source>
        <strain evidence="6">CON9</strain>
    </source>
</reference>
<protein>
    <recommendedName>
        <fullName evidence="2">protein-tyrosine-phosphatase</fullName>
        <ecNumber evidence="2">3.1.3.48</ecNumber>
    </recommendedName>
</protein>
<dbReference type="InterPro" id="IPR023485">
    <property type="entry name" value="Ptyr_pPase"/>
</dbReference>
<evidence type="ECO:0000256" key="3">
    <source>
        <dbReference type="ARBA" id="ARBA00022801"/>
    </source>
</evidence>
<dbReference type="InterPro" id="IPR036196">
    <property type="entry name" value="Ptyr_pPase_sf"/>
</dbReference>
<accession>A0ABX6INP5</accession>
<dbReference type="PANTHER" id="PTHR11717:SF7">
    <property type="entry name" value="LOW MOLECULAR WEIGHT PHOSPHOTYROSINE PROTEIN PHOSPHATASE"/>
    <property type="match status" value="1"/>
</dbReference>